<feature type="transmembrane region" description="Helical" evidence="1">
    <location>
        <begin position="6"/>
        <end position="25"/>
    </location>
</feature>
<accession>A0ABT8STD8</accession>
<name>A0ABT8STD8_9HYPH</name>
<feature type="transmembrane region" description="Helical" evidence="1">
    <location>
        <begin position="118"/>
        <end position="139"/>
    </location>
</feature>
<feature type="transmembrane region" description="Helical" evidence="1">
    <location>
        <begin position="32"/>
        <end position="51"/>
    </location>
</feature>
<feature type="transmembrane region" description="Helical" evidence="1">
    <location>
        <begin position="252"/>
        <end position="268"/>
    </location>
</feature>
<evidence type="ECO:0000313" key="2">
    <source>
        <dbReference type="EMBL" id="MDO1581684.1"/>
    </source>
</evidence>
<feature type="transmembrane region" description="Helical" evidence="1">
    <location>
        <begin position="185"/>
        <end position="204"/>
    </location>
</feature>
<dbReference type="RefSeq" id="WP_302075778.1">
    <property type="nucleotide sequence ID" value="NZ_JAUKWQ010000001.1"/>
</dbReference>
<organism evidence="2 3">
    <name type="scientific">Rhizobium oryzicola</name>
    <dbReference type="NCBI Taxonomy" id="1232668"/>
    <lineage>
        <taxon>Bacteria</taxon>
        <taxon>Pseudomonadati</taxon>
        <taxon>Pseudomonadota</taxon>
        <taxon>Alphaproteobacteria</taxon>
        <taxon>Hyphomicrobiales</taxon>
        <taxon>Rhizobiaceae</taxon>
        <taxon>Rhizobium/Agrobacterium group</taxon>
        <taxon>Rhizobium</taxon>
    </lineage>
</organism>
<feature type="transmembrane region" description="Helical" evidence="1">
    <location>
        <begin position="280"/>
        <end position="301"/>
    </location>
</feature>
<comment type="caution">
    <text evidence="2">The sequence shown here is derived from an EMBL/GenBank/DDBJ whole genome shotgun (WGS) entry which is preliminary data.</text>
</comment>
<reference evidence="2" key="1">
    <citation type="journal article" date="2015" name="Int. J. Syst. Evol. Microbiol.">
        <title>Rhizobium oryzicola sp. nov., potential plant-growth-promoting endophytic bacteria isolated from rice roots.</title>
        <authorList>
            <person name="Zhang X.X."/>
            <person name="Gao J.S."/>
            <person name="Cao Y.H."/>
            <person name="Sheirdil R.A."/>
            <person name="Wang X.C."/>
            <person name="Zhang L."/>
        </authorList>
    </citation>
    <scope>NUCLEOTIDE SEQUENCE</scope>
    <source>
        <strain evidence="2">05753</strain>
    </source>
</reference>
<keyword evidence="1" id="KW-0472">Membrane</keyword>
<proteinExistence type="predicted"/>
<keyword evidence="1" id="KW-0812">Transmembrane</keyword>
<feature type="transmembrane region" description="Helical" evidence="1">
    <location>
        <begin position="225"/>
        <end position="246"/>
    </location>
</feature>
<protein>
    <submittedName>
        <fullName evidence="2">DUF2232 domain-containing protein</fullName>
    </submittedName>
</protein>
<evidence type="ECO:0000256" key="1">
    <source>
        <dbReference type="SAM" id="Phobius"/>
    </source>
</evidence>
<gene>
    <name evidence="2" type="ORF">Q2T52_06190</name>
</gene>
<keyword evidence="1" id="KW-1133">Transmembrane helix</keyword>
<evidence type="ECO:0000313" key="3">
    <source>
        <dbReference type="Proteomes" id="UP001169006"/>
    </source>
</evidence>
<dbReference type="Proteomes" id="UP001169006">
    <property type="component" value="Unassembled WGS sequence"/>
</dbReference>
<reference evidence="2" key="2">
    <citation type="submission" date="2023-07" db="EMBL/GenBank/DDBJ databases">
        <authorList>
            <person name="Sun H."/>
        </authorList>
    </citation>
    <scope>NUCLEOTIDE SEQUENCE</scope>
    <source>
        <strain evidence="2">05753</strain>
    </source>
</reference>
<sequence length="322" mass="33783">MIGLNQTVLTTGILAGIASTLLVLGANAQPSFASVLYASSALPVLVAGLGWGNRTAIVAIVTAAVLGALLVSPFFALAMAIFTLIPAGWLSHLANLARPASELGGPDHLMAWYPISDILLHLCSLVTIAVVVLGAMIGYGPELTSRVVDAMALGLSRQGSPMAPDAGTLVQTKKMIVLMLPMVQGGLWVFLLFAVFYIAVRVVARSGRGLRPIEDMPSALRMSRNSIFIFLAGIILTFVGGVPAMIGATICGTFGAGFLMAGFASLHFRSKGKDWRIPGLILAYISSMMLLPALVILIIGLSDTRRTIALTPTRPTPNKTDT</sequence>
<dbReference type="EMBL" id="JAUKWQ010000001">
    <property type="protein sequence ID" value="MDO1581684.1"/>
    <property type="molecule type" value="Genomic_DNA"/>
</dbReference>
<feature type="transmembrane region" description="Helical" evidence="1">
    <location>
        <begin position="57"/>
        <end position="85"/>
    </location>
</feature>
<keyword evidence="3" id="KW-1185">Reference proteome</keyword>